<evidence type="ECO:0000313" key="2">
    <source>
        <dbReference type="Proteomes" id="UP000825078"/>
    </source>
</evidence>
<gene>
    <name evidence="1" type="ORF">TUM17379_27390</name>
</gene>
<organism evidence="1 2">
    <name type="scientific">Shewanella algae</name>
    <dbReference type="NCBI Taxonomy" id="38313"/>
    <lineage>
        <taxon>Bacteria</taxon>
        <taxon>Pseudomonadati</taxon>
        <taxon>Pseudomonadota</taxon>
        <taxon>Gammaproteobacteria</taxon>
        <taxon>Alteromonadales</taxon>
        <taxon>Shewanellaceae</taxon>
        <taxon>Shewanella</taxon>
    </lineage>
</organism>
<proteinExistence type="predicted"/>
<dbReference type="AlphaFoldDB" id="A0AAD1NNT9"/>
<reference evidence="1" key="1">
    <citation type="submission" date="2021-05" db="EMBL/GenBank/DDBJ databases">
        <title>Molecular characterization for Shewanella algae harboring chromosomal blaOXA-55-like strains isolated from clinical and environment sample.</title>
        <authorList>
            <person name="Ohama Y."/>
            <person name="Aoki K."/>
            <person name="Harada S."/>
            <person name="Moriya K."/>
            <person name="Ishii Y."/>
            <person name="Tateda K."/>
        </authorList>
    </citation>
    <scope>NUCLEOTIDE SEQUENCE</scope>
    <source>
        <strain evidence="1">TUM17379</strain>
    </source>
</reference>
<name>A0AAD1NNT9_9GAMM</name>
<sequence>MFLFYVILSPPNEKHTNNSNIINHLNDNELLTHGLICKTQASYQSKTNDIFTEQMPATAKMYH</sequence>
<dbReference type="Proteomes" id="UP000825078">
    <property type="component" value="Chromosome"/>
</dbReference>
<accession>A0AAD1NNT9</accession>
<evidence type="ECO:0000313" key="1">
    <source>
        <dbReference type="EMBL" id="BCV45721.1"/>
    </source>
</evidence>
<protein>
    <submittedName>
        <fullName evidence="1">Uncharacterized protein</fullName>
    </submittedName>
</protein>
<dbReference type="EMBL" id="AP024613">
    <property type="protein sequence ID" value="BCV45721.1"/>
    <property type="molecule type" value="Genomic_DNA"/>
</dbReference>